<dbReference type="InterPro" id="IPR050277">
    <property type="entry name" value="Sodium:Solute_Symporter"/>
</dbReference>
<dbReference type="CDD" id="cd10322">
    <property type="entry name" value="SLC5sbd"/>
    <property type="match status" value="1"/>
</dbReference>
<feature type="transmembrane region" description="Helical" evidence="14">
    <location>
        <begin position="434"/>
        <end position="452"/>
    </location>
</feature>
<dbReference type="EnsemblBacteria" id="ABL72593">
    <property type="protein sequence ID" value="ABL72593"/>
    <property type="gene ID" value="Pden_4529"/>
</dbReference>
<evidence type="ECO:0000313" key="15">
    <source>
        <dbReference type="EMBL" id="ABL72593.1"/>
    </source>
</evidence>
<proteinExistence type="inferred from homology"/>
<evidence type="ECO:0000256" key="6">
    <source>
        <dbReference type="ARBA" id="ARBA00022847"/>
    </source>
</evidence>
<feature type="transmembrane region" description="Helical" evidence="14">
    <location>
        <begin position="408"/>
        <end position="427"/>
    </location>
</feature>
<dbReference type="GO" id="GO:0006814">
    <property type="term" value="P:sodium ion transport"/>
    <property type="evidence" value="ECO:0007669"/>
    <property type="project" value="UniProtKB-KW"/>
</dbReference>
<feature type="transmembrane region" description="Helical" evidence="14">
    <location>
        <begin position="42"/>
        <end position="62"/>
    </location>
</feature>
<feature type="transmembrane region" description="Helical" evidence="14">
    <location>
        <begin position="159"/>
        <end position="180"/>
    </location>
</feature>
<dbReference type="PANTHER" id="PTHR48086">
    <property type="entry name" value="SODIUM/PROLINE SYMPORTER-RELATED"/>
    <property type="match status" value="1"/>
</dbReference>
<feature type="transmembrane region" description="Helical" evidence="14">
    <location>
        <begin position="276"/>
        <end position="305"/>
    </location>
</feature>
<dbReference type="HOGENOM" id="CLU_018808_15_1_5"/>
<comment type="catalytic activity">
    <reaction evidence="12">
        <text>L-proline(in) + Na(+)(in) = L-proline(out) + Na(+)(out)</text>
        <dbReference type="Rhea" id="RHEA:28967"/>
        <dbReference type="ChEBI" id="CHEBI:29101"/>
        <dbReference type="ChEBI" id="CHEBI:60039"/>
    </reaction>
</comment>
<evidence type="ECO:0000256" key="8">
    <source>
        <dbReference type="ARBA" id="ARBA00023053"/>
    </source>
</evidence>
<evidence type="ECO:0000256" key="14">
    <source>
        <dbReference type="SAM" id="Phobius"/>
    </source>
</evidence>
<feature type="transmembrane region" description="Helical" evidence="14">
    <location>
        <begin position="121"/>
        <end position="147"/>
    </location>
</feature>
<organism evidence="15 16">
    <name type="scientific">Paracoccus denitrificans (strain Pd 1222)</name>
    <dbReference type="NCBI Taxonomy" id="318586"/>
    <lineage>
        <taxon>Bacteria</taxon>
        <taxon>Pseudomonadati</taxon>
        <taxon>Pseudomonadota</taxon>
        <taxon>Alphaproteobacteria</taxon>
        <taxon>Rhodobacterales</taxon>
        <taxon>Paracoccaceae</taxon>
        <taxon>Paracoccus</taxon>
    </lineage>
</organism>
<accession>A1BAP9</accession>
<reference evidence="16" key="1">
    <citation type="submission" date="2006-12" db="EMBL/GenBank/DDBJ databases">
        <title>Complete sequence of plasmid 1 of Paracoccus denitrificans PD1222.</title>
        <authorList>
            <person name="Copeland A."/>
            <person name="Lucas S."/>
            <person name="Lapidus A."/>
            <person name="Barry K."/>
            <person name="Detter J.C."/>
            <person name="Glavina del Rio T."/>
            <person name="Hammon N."/>
            <person name="Israni S."/>
            <person name="Dalin E."/>
            <person name="Tice H."/>
            <person name="Pitluck S."/>
            <person name="Munk A.C."/>
            <person name="Brettin T."/>
            <person name="Bruce D."/>
            <person name="Han C."/>
            <person name="Tapia R."/>
            <person name="Gilna P."/>
            <person name="Schmutz J."/>
            <person name="Larimer F."/>
            <person name="Land M."/>
            <person name="Hauser L."/>
            <person name="Kyrpides N."/>
            <person name="Lykidis A."/>
            <person name="Spiro S."/>
            <person name="Richardson D.J."/>
            <person name="Moir J.W.B."/>
            <person name="Ferguson S.J."/>
            <person name="van Spanning R.J.M."/>
            <person name="Richardson P."/>
        </authorList>
    </citation>
    <scope>NUCLEOTIDE SEQUENCE [LARGE SCALE GENOMIC DNA]</scope>
    <source>
        <strain evidence="16">Pd 1222</strain>
        <plasmid evidence="16">pPD1222</plasmid>
    </source>
</reference>
<dbReference type="eggNOG" id="COG0591">
    <property type="taxonomic scope" value="Bacteria"/>
</dbReference>
<dbReference type="InterPro" id="IPR038377">
    <property type="entry name" value="Na/Glc_symporter_sf"/>
</dbReference>
<dbReference type="OrthoDB" id="9789704at2"/>
<keyword evidence="6" id="KW-0769">Symport</keyword>
<dbReference type="GO" id="GO:0046942">
    <property type="term" value="P:carboxylic acid transport"/>
    <property type="evidence" value="ECO:0007669"/>
    <property type="project" value="UniProtKB-ARBA"/>
</dbReference>
<gene>
    <name evidence="15" type="ordered locus">Pden_4529</name>
</gene>
<keyword evidence="3" id="KW-0813">Transport</keyword>
<dbReference type="InterPro" id="IPR001734">
    <property type="entry name" value="Na/solute_symporter"/>
</dbReference>
<evidence type="ECO:0000256" key="7">
    <source>
        <dbReference type="ARBA" id="ARBA00022989"/>
    </source>
</evidence>
<keyword evidence="10 14" id="KW-0472">Membrane</keyword>
<feature type="transmembrane region" description="Helical" evidence="14">
    <location>
        <begin position="74"/>
        <end position="93"/>
    </location>
</feature>
<keyword evidence="4" id="KW-1003">Cell membrane</keyword>
<keyword evidence="11" id="KW-0739">Sodium transport</keyword>
<dbReference type="EMBL" id="CP000491">
    <property type="protein sequence ID" value="ABL72593.1"/>
    <property type="molecule type" value="Genomic_DNA"/>
</dbReference>
<dbReference type="GeneID" id="93454563"/>
<evidence type="ECO:0000256" key="5">
    <source>
        <dbReference type="ARBA" id="ARBA00022692"/>
    </source>
</evidence>
<evidence type="ECO:0000256" key="4">
    <source>
        <dbReference type="ARBA" id="ARBA00022475"/>
    </source>
</evidence>
<dbReference type="GO" id="GO:0015293">
    <property type="term" value="F:symporter activity"/>
    <property type="evidence" value="ECO:0007669"/>
    <property type="project" value="UniProtKB-KW"/>
</dbReference>
<feature type="transmembrane region" description="Helical" evidence="14">
    <location>
        <begin position="379"/>
        <end position="396"/>
    </location>
</feature>
<evidence type="ECO:0000256" key="10">
    <source>
        <dbReference type="ARBA" id="ARBA00023136"/>
    </source>
</evidence>
<dbReference type="KEGG" id="pde:Pden_4529"/>
<dbReference type="GO" id="GO:0005886">
    <property type="term" value="C:plasma membrane"/>
    <property type="evidence" value="ECO:0007669"/>
    <property type="project" value="UniProtKB-SubCell"/>
</dbReference>
<feature type="transmembrane region" description="Helical" evidence="14">
    <location>
        <begin position="241"/>
        <end position="264"/>
    </location>
</feature>
<keyword evidence="15" id="KW-0614">Plasmid</keyword>
<dbReference type="AlphaFoldDB" id="A1BAP9"/>
<geneLocation type="plasmid" evidence="16">
    <name>pPD1222</name>
</geneLocation>
<keyword evidence="8" id="KW-0915">Sodium</keyword>
<evidence type="ECO:0000256" key="3">
    <source>
        <dbReference type="ARBA" id="ARBA00022448"/>
    </source>
</evidence>
<comment type="subcellular location">
    <subcellularLocation>
        <location evidence="1">Cell membrane</location>
        <topology evidence="1">Multi-pass membrane protein</topology>
    </subcellularLocation>
</comment>
<feature type="transmembrane region" description="Helical" evidence="14">
    <location>
        <begin position="6"/>
        <end position="21"/>
    </location>
</feature>
<keyword evidence="7 14" id="KW-1133">Transmembrane helix</keyword>
<dbReference type="InterPro" id="IPR018212">
    <property type="entry name" value="Na/solute_symporter_CS"/>
</dbReference>
<keyword evidence="9" id="KW-0406">Ion transport</keyword>
<evidence type="ECO:0000256" key="13">
    <source>
        <dbReference type="RuleBase" id="RU362091"/>
    </source>
</evidence>
<evidence type="ECO:0000256" key="1">
    <source>
        <dbReference type="ARBA" id="ARBA00004651"/>
    </source>
</evidence>
<feature type="transmembrane region" description="Helical" evidence="14">
    <location>
        <begin position="325"/>
        <end position="358"/>
    </location>
</feature>
<comment type="similarity">
    <text evidence="2 13">Belongs to the sodium:solute symporter (SSF) (TC 2.A.21) family.</text>
</comment>
<name>A1BAP9_PARDP</name>
<evidence type="ECO:0000256" key="9">
    <source>
        <dbReference type="ARBA" id="ARBA00023065"/>
    </source>
</evidence>
<sequence length="525" mass="56202">MSISYFVVFGGYLAFLTWTCLKSMKEVESLSDFTTGGHRMGLLLGIGTSVATWVSVASVMGVPGQLYRTGVAAIIGWVAGWFLATAVMPILAYKVRRPELPARTFPEFIRMRFEPFERISGLQLIVAALMLVGYFIFCHLQVVGFGIVFNTITGIQYEYAIFAFLVLLALTSLGGFWSVAATDTLNAVLILIGLAFGTGAILYASGGLGPILDAVATTTAPTNVGGEPLEPGILLSPAGTFGWSVLMGIFMSNALGASVAPHWINRFMAPRNSKAAVLQMMWTVIALIPIFLCLIVIGLGAKALLPSLPADKTTDYIMPLIVQNYAPPFVGALTLIALLAAAVSTANSMLLNCGTSLYYDLYRSLYPDRQFDDERATRHLRYSVLVLGLLSVISAIKPPVLLAMGFTYVYGAFGAAFMWPVWFGLFWKRMNRAGAYAGIIVGVAAFIAAKAMGADNPFVVGAGLSLLATLAGVFLSPAPPREAYEAYFDAEVSPSTRAVALRIRRESDHAHETHGAAPLAGEAKA</sequence>
<evidence type="ECO:0000256" key="2">
    <source>
        <dbReference type="ARBA" id="ARBA00006434"/>
    </source>
</evidence>
<evidence type="ECO:0000313" key="16">
    <source>
        <dbReference type="Proteomes" id="UP000000361"/>
    </source>
</evidence>
<dbReference type="Proteomes" id="UP000000361">
    <property type="component" value="Chromosome 1"/>
</dbReference>
<dbReference type="PROSITE" id="PS00457">
    <property type="entry name" value="NA_SOLUT_SYMP_2"/>
    <property type="match status" value="1"/>
</dbReference>
<feature type="transmembrane region" description="Helical" evidence="14">
    <location>
        <begin position="187"/>
        <end position="205"/>
    </location>
</feature>
<feature type="transmembrane region" description="Helical" evidence="14">
    <location>
        <begin position="458"/>
        <end position="475"/>
    </location>
</feature>
<dbReference type="PROSITE" id="PS50283">
    <property type="entry name" value="NA_SOLUT_SYMP_3"/>
    <property type="match status" value="1"/>
</dbReference>
<dbReference type="Gene3D" id="1.20.1730.10">
    <property type="entry name" value="Sodium/glucose cotransporter"/>
    <property type="match status" value="1"/>
</dbReference>
<evidence type="ECO:0000256" key="12">
    <source>
        <dbReference type="ARBA" id="ARBA00033708"/>
    </source>
</evidence>
<dbReference type="PANTHER" id="PTHR48086:SF3">
    <property type="entry name" value="SODIUM_PROLINE SYMPORTER"/>
    <property type="match status" value="1"/>
</dbReference>
<dbReference type="RefSeq" id="WP_011750754.1">
    <property type="nucleotide sequence ID" value="NC_008688.1"/>
</dbReference>
<evidence type="ECO:0000256" key="11">
    <source>
        <dbReference type="ARBA" id="ARBA00023201"/>
    </source>
</evidence>
<keyword evidence="16" id="KW-1185">Reference proteome</keyword>
<dbReference type="Pfam" id="PF00474">
    <property type="entry name" value="SSF"/>
    <property type="match status" value="1"/>
</dbReference>
<keyword evidence="5 14" id="KW-0812">Transmembrane</keyword>
<protein>
    <submittedName>
        <fullName evidence="15">Na+/solute symporter</fullName>
    </submittedName>
</protein>